<protein>
    <submittedName>
        <fullName evidence="1">SAM-dependent methyltransferase</fullName>
    </submittedName>
</protein>
<dbReference type="PANTHER" id="PTHR11006">
    <property type="entry name" value="PROTEIN ARGININE N-METHYLTRANSFERASE"/>
    <property type="match status" value="1"/>
</dbReference>
<dbReference type="CDD" id="cd02440">
    <property type="entry name" value="AdoMet_MTases"/>
    <property type="match status" value="1"/>
</dbReference>
<gene>
    <name evidence="1" type="ORF">AB8O55_14395</name>
</gene>
<keyword evidence="2" id="KW-1185">Reference proteome</keyword>
<comment type="caution">
    <text evidence="1">The sequence shown here is derived from an EMBL/GenBank/DDBJ whole genome shotgun (WGS) entry which is preliminary data.</text>
</comment>
<dbReference type="PANTHER" id="PTHR11006:SF53">
    <property type="entry name" value="PROTEIN ARGININE N-METHYLTRANSFERASE 3"/>
    <property type="match status" value="1"/>
</dbReference>
<dbReference type="EMBL" id="JBGEHV010000023">
    <property type="protein sequence ID" value="MEY8040592.1"/>
    <property type="molecule type" value="Genomic_DNA"/>
</dbReference>
<evidence type="ECO:0000313" key="1">
    <source>
        <dbReference type="EMBL" id="MEY8040592.1"/>
    </source>
</evidence>
<dbReference type="InterPro" id="IPR025799">
    <property type="entry name" value="Arg_MeTrfase"/>
</dbReference>
<dbReference type="Gene3D" id="3.40.50.150">
    <property type="entry name" value="Vaccinia Virus protein VP39"/>
    <property type="match status" value="1"/>
</dbReference>
<dbReference type="RefSeq" id="WP_345367218.1">
    <property type="nucleotide sequence ID" value="NZ_BAABII010000018.1"/>
</dbReference>
<organism evidence="1 2">
    <name type="scientific">Saccharopolyspora cebuensis</name>
    <dbReference type="NCBI Taxonomy" id="418759"/>
    <lineage>
        <taxon>Bacteria</taxon>
        <taxon>Bacillati</taxon>
        <taxon>Actinomycetota</taxon>
        <taxon>Actinomycetes</taxon>
        <taxon>Pseudonocardiales</taxon>
        <taxon>Pseudonocardiaceae</taxon>
        <taxon>Saccharopolyspora</taxon>
    </lineage>
</organism>
<sequence length="376" mass="40666">MTEVQSTPITAPDGAAVRINAAAVLEPDHWNFSVDYALFPSVGEYPVYDDPMYDAMAADEVRNTAYAGAIDRLAPGRTAVEIGTGKHALWSIAAVRAGAEHVYAIEALPAYAELARETIAQAGLSDRITVLDGLSTEVELPERVDLCISEIIGCIGGSEGTEAVLADARDRFLKSDGRSIPHRCVTTVAAVDVRGRFLDDTPAVVDVTVPYVEQIFRAYGRPFDLRMCLHGDVGKVALTDEDEVEALEFNGEPGTGEPDRGTLRVTRAGTLTGLALGVRLWTAPEVAPIDTVRQETSWLPIYAPLSPDGIEVVPGDRIDYEFTRSLSDDEVHPDYAFTGTLHRAAGGDPVELAWDSPHHPEVFRGTTFYRDLFPAG</sequence>
<proteinExistence type="predicted"/>
<keyword evidence="1" id="KW-0489">Methyltransferase</keyword>
<dbReference type="Proteomes" id="UP001564626">
    <property type="component" value="Unassembled WGS sequence"/>
</dbReference>
<evidence type="ECO:0000313" key="2">
    <source>
        <dbReference type="Proteomes" id="UP001564626"/>
    </source>
</evidence>
<accession>A0ABV4CHM8</accession>
<name>A0ABV4CHM8_9PSEU</name>
<dbReference type="GO" id="GO:0008168">
    <property type="term" value="F:methyltransferase activity"/>
    <property type="evidence" value="ECO:0007669"/>
    <property type="project" value="UniProtKB-KW"/>
</dbReference>
<dbReference type="InterPro" id="IPR029063">
    <property type="entry name" value="SAM-dependent_MTases_sf"/>
</dbReference>
<keyword evidence="1" id="KW-0808">Transferase</keyword>
<dbReference type="SUPFAM" id="SSF53335">
    <property type="entry name" value="S-adenosyl-L-methionine-dependent methyltransferases"/>
    <property type="match status" value="1"/>
</dbReference>
<reference evidence="1 2" key="1">
    <citation type="submission" date="2024-08" db="EMBL/GenBank/DDBJ databases">
        <title>Genome mining of Saccharopolyspora cebuensis PGLac3 from Nigerian medicinal plant.</title>
        <authorList>
            <person name="Ezeobiora C.E."/>
            <person name="Igbokwe N.H."/>
            <person name="Amin D.H."/>
            <person name="Mendie U.E."/>
        </authorList>
    </citation>
    <scope>NUCLEOTIDE SEQUENCE [LARGE SCALE GENOMIC DNA]</scope>
    <source>
        <strain evidence="1 2">PGLac3</strain>
    </source>
</reference>
<dbReference type="GO" id="GO:0032259">
    <property type="term" value="P:methylation"/>
    <property type="evidence" value="ECO:0007669"/>
    <property type="project" value="UniProtKB-KW"/>
</dbReference>